<keyword evidence="3" id="KW-1185">Reference proteome</keyword>
<evidence type="ECO:0000256" key="1">
    <source>
        <dbReference type="SAM" id="Coils"/>
    </source>
</evidence>
<keyword evidence="1" id="KW-0175">Coiled coil</keyword>
<feature type="coiled-coil region" evidence="1">
    <location>
        <begin position="26"/>
        <end position="53"/>
    </location>
</feature>
<sequence length="129" mass="14857">MVISLGEKNREYDTIARKWAYQVGQNAKSNSTIEQQKHELKKLAKQMREMSDLINSNPSNKMVAMLHEDNQTFLKVQLSASNRKRLFFAKKAQFLENALKRKAESEDVEGELARPMKKARKTKSMPSAN</sequence>
<feature type="region of interest" description="Disordered" evidence="2">
    <location>
        <begin position="101"/>
        <end position="129"/>
    </location>
</feature>
<name>A0A915EQ93_9BILA</name>
<dbReference type="Proteomes" id="UP000887574">
    <property type="component" value="Unplaced"/>
</dbReference>
<evidence type="ECO:0000256" key="2">
    <source>
        <dbReference type="SAM" id="MobiDB-lite"/>
    </source>
</evidence>
<evidence type="ECO:0000313" key="3">
    <source>
        <dbReference type="Proteomes" id="UP000887574"/>
    </source>
</evidence>
<evidence type="ECO:0000313" key="4">
    <source>
        <dbReference type="WBParaSite" id="jg9254"/>
    </source>
</evidence>
<dbReference type="WBParaSite" id="jg9254">
    <property type="protein sequence ID" value="jg9254"/>
    <property type="gene ID" value="jg9254"/>
</dbReference>
<accession>A0A915EQ93</accession>
<organism evidence="3 4">
    <name type="scientific">Ditylenchus dipsaci</name>
    <dbReference type="NCBI Taxonomy" id="166011"/>
    <lineage>
        <taxon>Eukaryota</taxon>
        <taxon>Metazoa</taxon>
        <taxon>Ecdysozoa</taxon>
        <taxon>Nematoda</taxon>
        <taxon>Chromadorea</taxon>
        <taxon>Rhabditida</taxon>
        <taxon>Tylenchina</taxon>
        <taxon>Tylenchomorpha</taxon>
        <taxon>Sphaerularioidea</taxon>
        <taxon>Anguinidae</taxon>
        <taxon>Anguininae</taxon>
        <taxon>Ditylenchus</taxon>
    </lineage>
</organism>
<protein>
    <submittedName>
        <fullName evidence="4">Uncharacterized protein</fullName>
    </submittedName>
</protein>
<dbReference type="AlphaFoldDB" id="A0A915EQ93"/>
<proteinExistence type="predicted"/>
<reference evidence="4" key="1">
    <citation type="submission" date="2022-11" db="UniProtKB">
        <authorList>
            <consortium name="WormBaseParasite"/>
        </authorList>
    </citation>
    <scope>IDENTIFICATION</scope>
</reference>